<protein>
    <submittedName>
        <fullName evidence="2">Uncharacterized protein</fullName>
    </submittedName>
</protein>
<sequence>MGRRGMRPLPITDNSAGIRRQSGDTTQGESSERAAVSPVLVPPISSVGMRPGLRLTSVRGGSLLTDCQRECRRPQSG</sequence>
<dbReference type="AlphaFoldDB" id="A0A1I2K2D8"/>
<evidence type="ECO:0000313" key="3">
    <source>
        <dbReference type="Proteomes" id="UP000181942"/>
    </source>
</evidence>
<evidence type="ECO:0000313" key="2">
    <source>
        <dbReference type="EMBL" id="SFF61024.1"/>
    </source>
</evidence>
<proteinExistence type="predicted"/>
<accession>A0A1I2K2D8</accession>
<dbReference type="EMBL" id="FONR01000009">
    <property type="protein sequence ID" value="SFF61024.1"/>
    <property type="molecule type" value="Genomic_DNA"/>
</dbReference>
<feature type="region of interest" description="Disordered" evidence="1">
    <location>
        <begin position="1"/>
        <end position="36"/>
    </location>
</feature>
<reference evidence="2 3" key="1">
    <citation type="submission" date="2016-10" db="EMBL/GenBank/DDBJ databases">
        <authorList>
            <person name="de Groot N.N."/>
        </authorList>
    </citation>
    <scope>NUCLEOTIDE SEQUENCE [LARGE SCALE GENOMIC DNA]</scope>
    <source>
        <strain evidence="2 3">OK461</strain>
    </source>
</reference>
<name>A0A1I2K2D8_9ACTN</name>
<dbReference type="Proteomes" id="UP000181942">
    <property type="component" value="Unassembled WGS sequence"/>
</dbReference>
<gene>
    <name evidence="2" type="ORF">SAMN02787118_109251</name>
</gene>
<evidence type="ECO:0000256" key="1">
    <source>
        <dbReference type="SAM" id="MobiDB-lite"/>
    </source>
</evidence>
<organism evidence="2 3">
    <name type="scientific">Streptomyces mirabilis</name>
    <dbReference type="NCBI Taxonomy" id="68239"/>
    <lineage>
        <taxon>Bacteria</taxon>
        <taxon>Bacillati</taxon>
        <taxon>Actinomycetota</taxon>
        <taxon>Actinomycetes</taxon>
        <taxon>Kitasatosporales</taxon>
        <taxon>Streptomycetaceae</taxon>
        <taxon>Streptomyces</taxon>
    </lineage>
</organism>